<feature type="compositionally biased region" description="Low complexity" evidence="4">
    <location>
        <begin position="118"/>
        <end position="128"/>
    </location>
</feature>
<dbReference type="GO" id="GO:0001725">
    <property type="term" value="C:stress fiber"/>
    <property type="evidence" value="ECO:0007669"/>
    <property type="project" value="TreeGrafter"/>
</dbReference>
<comment type="subcellular location">
    <subcellularLocation>
        <location evidence="1">Cytoplasm</location>
    </subcellularLocation>
</comment>
<dbReference type="Gene3D" id="2.30.42.10">
    <property type="match status" value="1"/>
</dbReference>
<dbReference type="InterPro" id="IPR036034">
    <property type="entry name" value="PDZ_sf"/>
</dbReference>
<dbReference type="FunFam" id="2.30.42.10:FF:000055">
    <property type="entry name" value="PDZ and LIM domain protein 3"/>
    <property type="match status" value="1"/>
</dbReference>
<dbReference type="EMBL" id="JAFNEN010000112">
    <property type="protein sequence ID" value="KAG8193994.1"/>
    <property type="molecule type" value="Genomic_DNA"/>
</dbReference>
<dbReference type="GO" id="GO:0061061">
    <property type="term" value="P:muscle structure development"/>
    <property type="evidence" value="ECO:0007669"/>
    <property type="project" value="TreeGrafter"/>
</dbReference>
<name>A0AAV6VBI0_9ARAC</name>
<protein>
    <recommendedName>
        <fullName evidence="5">PDZ domain-containing protein</fullName>
    </recommendedName>
</protein>
<dbReference type="GO" id="GO:0051371">
    <property type="term" value="F:muscle alpha-actinin binding"/>
    <property type="evidence" value="ECO:0007669"/>
    <property type="project" value="TreeGrafter"/>
</dbReference>
<dbReference type="GO" id="GO:0005912">
    <property type="term" value="C:adherens junction"/>
    <property type="evidence" value="ECO:0007669"/>
    <property type="project" value="TreeGrafter"/>
</dbReference>
<dbReference type="SUPFAM" id="SSF50156">
    <property type="entry name" value="PDZ domain-like"/>
    <property type="match status" value="1"/>
</dbReference>
<dbReference type="InterPro" id="IPR001478">
    <property type="entry name" value="PDZ"/>
</dbReference>
<dbReference type="GO" id="GO:0005737">
    <property type="term" value="C:cytoplasm"/>
    <property type="evidence" value="ECO:0007669"/>
    <property type="project" value="UniProtKB-SubCell"/>
</dbReference>
<evidence type="ECO:0000256" key="4">
    <source>
        <dbReference type="SAM" id="MobiDB-lite"/>
    </source>
</evidence>
<evidence type="ECO:0000313" key="7">
    <source>
        <dbReference type="Proteomes" id="UP000827092"/>
    </source>
</evidence>
<dbReference type="Proteomes" id="UP000827092">
    <property type="component" value="Unassembled WGS sequence"/>
</dbReference>
<evidence type="ECO:0000313" key="6">
    <source>
        <dbReference type="EMBL" id="KAG8193994.1"/>
    </source>
</evidence>
<dbReference type="GO" id="GO:0030036">
    <property type="term" value="P:actin cytoskeleton organization"/>
    <property type="evidence" value="ECO:0007669"/>
    <property type="project" value="TreeGrafter"/>
</dbReference>
<dbReference type="PANTHER" id="PTHR24214">
    <property type="entry name" value="PDZ AND LIM DOMAIN PROTEIN ZASP"/>
    <property type="match status" value="1"/>
</dbReference>
<keyword evidence="7" id="KW-1185">Reference proteome</keyword>
<organism evidence="6 7">
    <name type="scientific">Oedothorax gibbosus</name>
    <dbReference type="NCBI Taxonomy" id="931172"/>
    <lineage>
        <taxon>Eukaryota</taxon>
        <taxon>Metazoa</taxon>
        <taxon>Ecdysozoa</taxon>
        <taxon>Arthropoda</taxon>
        <taxon>Chelicerata</taxon>
        <taxon>Arachnida</taxon>
        <taxon>Araneae</taxon>
        <taxon>Araneomorphae</taxon>
        <taxon>Entelegynae</taxon>
        <taxon>Araneoidea</taxon>
        <taxon>Linyphiidae</taxon>
        <taxon>Erigoninae</taxon>
        <taxon>Oedothorax</taxon>
    </lineage>
</organism>
<proteinExistence type="predicted"/>
<gene>
    <name evidence="6" type="ORF">JTE90_013683</name>
</gene>
<dbReference type="Pfam" id="PF00595">
    <property type="entry name" value="PDZ"/>
    <property type="match status" value="1"/>
</dbReference>
<evidence type="ECO:0000256" key="1">
    <source>
        <dbReference type="ARBA" id="ARBA00004496"/>
    </source>
</evidence>
<dbReference type="PANTHER" id="PTHR24214:SF38">
    <property type="entry name" value="PDZ AND LIM DOMAIN PROTEIN ZASP-RELATED"/>
    <property type="match status" value="1"/>
</dbReference>
<keyword evidence="3" id="KW-0862">Zinc</keyword>
<dbReference type="PROSITE" id="PS50106">
    <property type="entry name" value="PDZ"/>
    <property type="match status" value="1"/>
</dbReference>
<dbReference type="AlphaFoldDB" id="A0AAV6VBI0"/>
<dbReference type="InterPro" id="IPR050604">
    <property type="entry name" value="PDZ-LIM_domain"/>
</dbReference>
<evidence type="ECO:0000259" key="5">
    <source>
        <dbReference type="PROSITE" id="PS50106"/>
    </source>
</evidence>
<dbReference type="GO" id="GO:0003779">
    <property type="term" value="F:actin binding"/>
    <property type="evidence" value="ECO:0007669"/>
    <property type="project" value="TreeGrafter"/>
</dbReference>
<dbReference type="GO" id="GO:0031941">
    <property type="term" value="C:filamentous actin"/>
    <property type="evidence" value="ECO:0007669"/>
    <property type="project" value="TreeGrafter"/>
</dbReference>
<feature type="domain" description="PDZ" evidence="5">
    <location>
        <begin position="12"/>
        <end position="84"/>
    </location>
</feature>
<keyword evidence="2" id="KW-0963">Cytoplasm</keyword>
<keyword evidence="3" id="KW-0479">Metal-binding</keyword>
<evidence type="ECO:0000256" key="2">
    <source>
        <dbReference type="ARBA" id="ARBA00022490"/>
    </source>
</evidence>
<dbReference type="SMART" id="SM00228">
    <property type="entry name" value="PDZ"/>
    <property type="match status" value="1"/>
</dbReference>
<reference evidence="6 7" key="1">
    <citation type="journal article" date="2022" name="Nat. Ecol. Evol.">
        <title>A masculinizing supergene underlies an exaggerated male reproductive morph in a spider.</title>
        <authorList>
            <person name="Hendrickx F."/>
            <person name="De Corte Z."/>
            <person name="Sonet G."/>
            <person name="Van Belleghem S.M."/>
            <person name="Kostlbacher S."/>
            <person name="Vangestel C."/>
        </authorList>
    </citation>
    <scope>NUCLEOTIDE SEQUENCE [LARGE SCALE GENOMIC DNA]</scope>
    <source>
        <strain evidence="6">W744_W776</strain>
    </source>
</reference>
<comment type="caution">
    <text evidence="6">The sequence shown here is derived from an EMBL/GenBank/DDBJ whole genome shotgun (WGS) entry which is preliminary data.</text>
</comment>
<evidence type="ECO:0000256" key="3">
    <source>
        <dbReference type="ARBA" id="ARBA00023038"/>
    </source>
</evidence>
<feature type="region of interest" description="Disordered" evidence="4">
    <location>
        <begin position="109"/>
        <end position="128"/>
    </location>
</feature>
<accession>A0AAV6VBI0</accession>
<keyword evidence="3" id="KW-0440">LIM domain</keyword>
<sequence>MSIKNFWVQLHSGPPWGFRLKEEKEKAALVISRVNSKGRQQGLKEGDLVISVNGQSTVAMTHAEAQRIIRESTNGVELELERSSSGTNGFNVEANGTSGQVIETRFHSRNEDTNQAGSWSTDSTSTGSTTIHVSSLNSDVGLSPSDNGKSIVLFLL</sequence>